<feature type="transmembrane region" description="Helical" evidence="8">
    <location>
        <begin position="161"/>
        <end position="178"/>
    </location>
</feature>
<sequence>MYALAYDEIGNIIHQIKAKFKGLAPLRIPFIEIVLLLVLALQIFFNLTGASVLPSGWDSLGEHLAKAKEWNRLHSLASIPYINRIQWAQPFNIGILYGMALFLKDAILAQLVHFAFGLLTAVGVYALGKRYFSHRVGLISAAIFYTVPIVAYMSTTAFVDLGLTFYTFLAFYALVNGVSSGKKGWLLISAIISGLALGSKYVGL</sequence>
<dbReference type="AlphaFoldDB" id="X1HCN1"/>
<dbReference type="PANTHER" id="PTHR33908">
    <property type="entry name" value="MANNOSYLTRANSFERASE YKCB-RELATED"/>
    <property type="match status" value="1"/>
</dbReference>
<feature type="non-terminal residue" evidence="10">
    <location>
        <position position="204"/>
    </location>
</feature>
<accession>X1HCN1</accession>
<feature type="transmembrane region" description="Helical" evidence="8">
    <location>
        <begin position="26"/>
        <end position="45"/>
    </location>
</feature>
<evidence type="ECO:0000256" key="5">
    <source>
        <dbReference type="ARBA" id="ARBA00022692"/>
    </source>
</evidence>
<feature type="transmembrane region" description="Helical" evidence="8">
    <location>
        <begin position="136"/>
        <end position="155"/>
    </location>
</feature>
<comment type="caution">
    <text evidence="10">The sequence shown here is derived from an EMBL/GenBank/DDBJ whole genome shotgun (WGS) entry which is preliminary data.</text>
</comment>
<dbReference type="GO" id="GO:0005886">
    <property type="term" value="C:plasma membrane"/>
    <property type="evidence" value="ECO:0007669"/>
    <property type="project" value="UniProtKB-SubCell"/>
</dbReference>
<dbReference type="EMBL" id="BARU01018024">
    <property type="protein sequence ID" value="GAH51589.1"/>
    <property type="molecule type" value="Genomic_DNA"/>
</dbReference>
<proteinExistence type="predicted"/>
<dbReference type="GO" id="GO:0016763">
    <property type="term" value="F:pentosyltransferase activity"/>
    <property type="evidence" value="ECO:0007669"/>
    <property type="project" value="TreeGrafter"/>
</dbReference>
<dbReference type="PANTHER" id="PTHR33908:SF11">
    <property type="entry name" value="MEMBRANE PROTEIN"/>
    <property type="match status" value="1"/>
</dbReference>
<keyword evidence="7 8" id="KW-0472">Membrane</keyword>
<name>X1HCN1_9ZZZZ</name>
<feature type="transmembrane region" description="Helical" evidence="8">
    <location>
        <begin position="107"/>
        <end position="127"/>
    </location>
</feature>
<gene>
    <name evidence="10" type="ORF">S03H2_29832</name>
</gene>
<evidence type="ECO:0000313" key="10">
    <source>
        <dbReference type="EMBL" id="GAH51589.1"/>
    </source>
</evidence>
<evidence type="ECO:0000256" key="6">
    <source>
        <dbReference type="ARBA" id="ARBA00022989"/>
    </source>
</evidence>
<keyword evidence="2" id="KW-1003">Cell membrane</keyword>
<evidence type="ECO:0000256" key="8">
    <source>
        <dbReference type="SAM" id="Phobius"/>
    </source>
</evidence>
<organism evidence="10">
    <name type="scientific">marine sediment metagenome</name>
    <dbReference type="NCBI Taxonomy" id="412755"/>
    <lineage>
        <taxon>unclassified sequences</taxon>
        <taxon>metagenomes</taxon>
        <taxon>ecological metagenomes</taxon>
    </lineage>
</organism>
<feature type="domain" description="Glycosyltransferase RgtA/B/C/D-like" evidence="9">
    <location>
        <begin position="98"/>
        <end position="202"/>
    </location>
</feature>
<protein>
    <recommendedName>
        <fullName evidence="9">Glycosyltransferase RgtA/B/C/D-like domain-containing protein</fullName>
    </recommendedName>
</protein>
<feature type="transmembrane region" description="Helical" evidence="8">
    <location>
        <begin position="185"/>
        <end position="203"/>
    </location>
</feature>
<keyword evidence="3" id="KW-0328">Glycosyltransferase</keyword>
<keyword evidence="6 8" id="KW-1133">Transmembrane helix</keyword>
<keyword evidence="5 8" id="KW-0812">Transmembrane</keyword>
<dbReference type="GO" id="GO:0008610">
    <property type="term" value="P:lipid biosynthetic process"/>
    <property type="evidence" value="ECO:0007669"/>
    <property type="project" value="UniProtKB-ARBA"/>
</dbReference>
<evidence type="ECO:0000256" key="4">
    <source>
        <dbReference type="ARBA" id="ARBA00022679"/>
    </source>
</evidence>
<evidence type="ECO:0000256" key="3">
    <source>
        <dbReference type="ARBA" id="ARBA00022676"/>
    </source>
</evidence>
<reference evidence="10" key="1">
    <citation type="journal article" date="2014" name="Front. Microbiol.">
        <title>High frequency of phylogenetically diverse reductive dehalogenase-homologous genes in deep subseafloor sedimentary metagenomes.</title>
        <authorList>
            <person name="Kawai M."/>
            <person name="Futagami T."/>
            <person name="Toyoda A."/>
            <person name="Takaki Y."/>
            <person name="Nishi S."/>
            <person name="Hori S."/>
            <person name="Arai W."/>
            <person name="Tsubouchi T."/>
            <person name="Morono Y."/>
            <person name="Uchiyama I."/>
            <person name="Ito T."/>
            <person name="Fujiyama A."/>
            <person name="Inagaki F."/>
            <person name="Takami H."/>
        </authorList>
    </citation>
    <scope>NUCLEOTIDE SEQUENCE</scope>
    <source>
        <strain evidence="10">Expedition CK06-06</strain>
    </source>
</reference>
<evidence type="ECO:0000256" key="7">
    <source>
        <dbReference type="ARBA" id="ARBA00023136"/>
    </source>
</evidence>
<dbReference type="InterPro" id="IPR038731">
    <property type="entry name" value="RgtA/B/C-like"/>
</dbReference>
<keyword evidence="4" id="KW-0808">Transferase</keyword>
<evidence type="ECO:0000256" key="1">
    <source>
        <dbReference type="ARBA" id="ARBA00004651"/>
    </source>
</evidence>
<evidence type="ECO:0000259" key="9">
    <source>
        <dbReference type="Pfam" id="PF13231"/>
    </source>
</evidence>
<dbReference type="Pfam" id="PF13231">
    <property type="entry name" value="PMT_2"/>
    <property type="match status" value="1"/>
</dbReference>
<comment type="subcellular location">
    <subcellularLocation>
        <location evidence="1">Cell membrane</location>
        <topology evidence="1">Multi-pass membrane protein</topology>
    </subcellularLocation>
</comment>
<dbReference type="InterPro" id="IPR050297">
    <property type="entry name" value="LipidA_mod_glycosyltrf_83"/>
</dbReference>
<evidence type="ECO:0000256" key="2">
    <source>
        <dbReference type="ARBA" id="ARBA00022475"/>
    </source>
</evidence>